<feature type="transmembrane region" description="Helical" evidence="1">
    <location>
        <begin position="76"/>
        <end position="93"/>
    </location>
</feature>
<sequence length="375" mass="44367">MTQRQYFPHLDLLRVVFVFIVLLHHWMAENPFAFLPFGSTIAFVLSGFLLTGPLLKGKESEASYWYTTSRFLARRLLRTLPVYLLVLFIYVIINRYHFRQYFINFLTFTQNYVIAYHKDPITNPIDYIQTWSLAVQEQFYIFLPLFIYLIPNRFHKLFFIFLSVAGLAIRLWYFSLELPFTYNHYTTECCIDCFGIGALISYYHCKHPDQLKKLLANKTLLGILIFLYLCSMPGYYSSSKNELDFIYYSLYNNLYRITERTFVSLLSVWFIAWGIYYPSQTLTKFSTHPIINYTGKISYGIYIYHFLAAATILKGLYAFGLKPNRFEWWVVCLNFLGTFAVAALSFEYIEKPILKLKDKYFGEKAKQPKKEELAT</sequence>
<name>A0A344TF90_9BACT</name>
<feature type="transmembrane region" description="Helical" evidence="1">
    <location>
        <begin position="128"/>
        <end position="150"/>
    </location>
</feature>
<feature type="transmembrane region" description="Helical" evidence="1">
    <location>
        <begin position="215"/>
        <end position="237"/>
    </location>
</feature>
<organism evidence="3 4">
    <name type="scientific">Runella rosea</name>
    <dbReference type="NCBI Taxonomy" id="2259595"/>
    <lineage>
        <taxon>Bacteria</taxon>
        <taxon>Pseudomonadati</taxon>
        <taxon>Bacteroidota</taxon>
        <taxon>Cytophagia</taxon>
        <taxon>Cytophagales</taxon>
        <taxon>Spirosomataceae</taxon>
        <taxon>Runella</taxon>
    </lineage>
</organism>
<dbReference type="InterPro" id="IPR002656">
    <property type="entry name" value="Acyl_transf_3_dom"/>
</dbReference>
<feature type="transmembrane region" description="Helical" evidence="1">
    <location>
        <begin position="157"/>
        <end position="176"/>
    </location>
</feature>
<dbReference type="GO" id="GO:0016747">
    <property type="term" value="F:acyltransferase activity, transferring groups other than amino-acyl groups"/>
    <property type="evidence" value="ECO:0007669"/>
    <property type="project" value="InterPro"/>
</dbReference>
<feature type="transmembrane region" description="Helical" evidence="1">
    <location>
        <begin position="12"/>
        <end position="28"/>
    </location>
</feature>
<feature type="transmembrane region" description="Helical" evidence="1">
    <location>
        <begin position="257"/>
        <end position="278"/>
    </location>
</feature>
<protein>
    <recommendedName>
        <fullName evidence="2">Acyltransferase 3 domain-containing protein</fullName>
    </recommendedName>
</protein>
<evidence type="ECO:0000313" key="4">
    <source>
        <dbReference type="Proteomes" id="UP000251993"/>
    </source>
</evidence>
<dbReference type="GO" id="GO:0009103">
    <property type="term" value="P:lipopolysaccharide biosynthetic process"/>
    <property type="evidence" value="ECO:0007669"/>
    <property type="project" value="TreeGrafter"/>
</dbReference>
<keyword evidence="4" id="KW-1185">Reference proteome</keyword>
<dbReference type="PANTHER" id="PTHR23028:SF53">
    <property type="entry name" value="ACYL_TRANSF_3 DOMAIN-CONTAINING PROTEIN"/>
    <property type="match status" value="1"/>
</dbReference>
<dbReference type="Proteomes" id="UP000251993">
    <property type="component" value="Chromosome"/>
</dbReference>
<feature type="transmembrane region" description="Helical" evidence="1">
    <location>
        <begin position="326"/>
        <end position="349"/>
    </location>
</feature>
<dbReference type="OrthoDB" id="9796461at2"/>
<keyword evidence="1" id="KW-0472">Membrane</keyword>
<dbReference type="AlphaFoldDB" id="A0A344TF90"/>
<feature type="transmembrane region" description="Helical" evidence="1">
    <location>
        <begin position="182"/>
        <end position="203"/>
    </location>
</feature>
<feature type="domain" description="Acyltransferase 3" evidence="2">
    <location>
        <begin position="10"/>
        <end position="344"/>
    </location>
</feature>
<evidence type="ECO:0000259" key="2">
    <source>
        <dbReference type="Pfam" id="PF01757"/>
    </source>
</evidence>
<dbReference type="KEGG" id="run:DR864_05980"/>
<dbReference type="GO" id="GO:0016020">
    <property type="term" value="C:membrane"/>
    <property type="evidence" value="ECO:0007669"/>
    <property type="project" value="TreeGrafter"/>
</dbReference>
<feature type="transmembrane region" description="Helical" evidence="1">
    <location>
        <begin position="299"/>
        <end position="320"/>
    </location>
</feature>
<reference evidence="3 4" key="1">
    <citation type="submission" date="2018-07" db="EMBL/GenBank/DDBJ databases">
        <title>Genome sequencing of Runella.</title>
        <authorList>
            <person name="Baek M.-G."/>
            <person name="Yi H."/>
        </authorList>
    </citation>
    <scope>NUCLEOTIDE SEQUENCE [LARGE SCALE GENOMIC DNA]</scope>
    <source>
        <strain evidence="3 4">HYN0085</strain>
    </source>
</reference>
<evidence type="ECO:0000256" key="1">
    <source>
        <dbReference type="SAM" id="Phobius"/>
    </source>
</evidence>
<dbReference type="InterPro" id="IPR050879">
    <property type="entry name" value="Acyltransferase_3"/>
</dbReference>
<keyword evidence="1" id="KW-0812">Transmembrane</keyword>
<gene>
    <name evidence="3" type="ORF">DR864_05980</name>
</gene>
<keyword evidence="1" id="KW-1133">Transmembrane helix</keyword>
<dbReference type="Pfam" id="PF01757">
    <property type="entry name" value="Acyl_transf_3"/>
    <property type="match status" value="1"/>
</dbReference>
<accession>A0A344TF90</accession>
<dbReference type="PANTHER" id="PTHR23028">
    <property type="entry name" value="ACETYLTRANSFERASE"/>
    <property type="match status" value="1"/>
</dbReference>
<proteinExistence type="predicted"/>
<dbReference type="RefSeq" id="WP_114066097.1">
    <property type="nucleotide sequence ID" value="NZ_CP030850.1"/>
</dbReference>
<evidence type="ECO:0000313" key="3">
    <source>
        <dbReference type="EMBL" id="AXE17311.1"/>
    </source>
</evidence>
<dbReference type="EMBL" id="CP030850">
    <property type="protein sequence ID" value="AXE17311.1"/>
    <property type="molecule type" value="Genomic_DNA"/>
</dbReference>
<feature type="transmembrane region" description="Helical" evidence="1">
    <location>
        <begin position="34"/>
        <end position="55"/>
    </location>
</feature>